<proteinExistence type="predicted"/>
<dbReference type="GO" id="GO:0016747">
    <property type="term" value="F:acyltransferase activity, transferring groups other than amino-acyl groups"/>
    <property type="evidence" value="ECO:0007669"/>
    <property type="project" value="InterPro"/>
</dbReference>
<dbReference type="SUPFAM" id="SSF55729">
    <property type="entry name" value="Acyl-CoA N-acyltransferases (Nat)"/>
    <property type="match status" value="1"/>
</dbReference>
<dbReference type="AlphaFoldDB" id="A0A1W1VV59"/>
<dbReference type="InterPro" id="IPR000182">
    <property type="entry name" value="GNAT_dom"/>
</dbReference>
<accession>A0A1W1VV59</accession>
<dbReference type="InterPro" id="IPR016181">
    <property type="entry name" value="Acyl_CoA_acyltransferase"/>
</dbReference>
<keyword evidence="3" id="KW-1185">Reference proteome</keyword>
<protein>
    <submittedName>
        <fullName evidence="2">Diamine N-acetyltransferase</fullName>
    </submittedName>
</protein>
<evidence type="ECO:0000259" key="1">
    <source>
        <dbReference type="PROSITE" id="PS51186"/>
    </source>
</evidence>
<dbReference type="Gene3D" id="3.40.630.30">
    <property type="match status" value="1"/>
</dbReference>
<dbReference type="PANTHER" id="PTHR43617">
    <property type="entry name" value="L-AMINO ACID N-ACETYLTRANSFERASE"/>
    <property type="match status" value="1"/>
</dbReference>
<sequence length="159" mass="17634">MLHHPFASTHVTVEPVTSDNWRAVVALQVKADQRDFVNPPVFNLVLCRYSPIGWSPLAVRAEGQIIGFLMWAIDPEDDSCWLGGVMVDGTFQGRGYGKQAVEAALAAIGQQHGHRRFALSYHPSNTVARSLYLGLGFQETGEMEDEEVVARWTTMQSSM</sequence>
<dbReference type="PROSITE" id="PS51186">
    <property type="entry name" value="GNAT"/>
    <property type="match status" value="1"/>
</dbReference>
<feature type="domain" description="N-acetyltransferase" evidence="1">
    <location>
        <begin position="11"/>
        <end position="159"/>
    </location>
</feature>
<dbReference type="RefSeq" id="WP_084051199.1">
    <property type="nucleotide sequence ID" value="NZ_FWWU01000010.1"/>
</dbReference>
<dbReference type="Pfam" id="PF00583">
    <property type="entry name" value="Acetyltransf_1"/>
    <property type="match status" value="1"/>
</dbReference>
<evidence type="ECO:0000313" key="3">
    <source>
        <dbReference type="Proteomes" id="UP000192582"/>
    </source>
</evidence>
<dbReference type="InterPro" id="IPR027455">
    <property type="entry name" value="Sper_AcTfrase_N"/>
</dbReference>
<dbReference type="PANTHER" id="PTHR43617:SF2">
    <property type="entry name" value="UPF0039 PROTEIN SLL0451"/>
    <property type="match status" value="1"/>
</dbReference>
<name>A0A1W1VV59_9DEIO</name>
<dbReference type="Gene3D" id="1.10.287.900">
    <property type="entry name" value="The crystal structure of the spermine/spermidine acetyltransferase from enterococcus faecali"/>
    <property type="match status" value="1"/>
</dbReference>
<organism evidence="2 3">
    <name type="scientific">Deinococcus hopiensis KR-140</name>
    <dbReference type="NCBI Taxonomy" id="695939"/>
    <lineage>
        <taxon>Bacteria</taxon>
        <taxon>Thermotogati</taxon>
        <taxon>Deinococcota</taxon>
        <taxon>Deinococci</taxon>
        <taxon>Deinococcales</taxon>
        <taxon>Deinococcaceae</taxon>
        <taxon>Deinococcus</taxon>
    </lineage>
</organism>
<keyword evidence="2" id="KW-0808">Transferase</keyword>
<gene>
    <name evidence="2" type="ORF">SAMN00790413_06374</name>
</gene>
<dbReference type="OrthoDB" id="9127144at2"/>
<dbReference type="Proteomes" id="UP000192582">
    <property type="component" value="Unassembled WGS sequence"/>
</dbReference>
<dbReference type="CDD" id="cd04301">
    <property type="entry name" value="NAT_SF"/>
    <property type="match status" value="1"/>
</dbReference>
<reference evidence="2 3" key="1">
    <citation type="submission" date="2017-04" db="EMBL/GenBank/DDBJ databases">
        <authorList>
            <person name="Afonso C.L."/>
            <person name="Miller P.J."/>
            <person name="Scott M.A."/>
            <person name="Spackman E."/>
            <person name="Goraichik I."/>
            <person name="Dimitrov K.M."/>
            <person name="Suarez D.L."/>
            <person name="Swayne D.E."/>
        </authorList>
    </citation>
    <scope>NUCLEOTIDE SEQUENCE [LARGE SCALE GENOMIC DNA]</scope>
    <source>
        <strain evidence="2 3">KR-140</strain>
    </source>
</reference>
<dbReference type="InterPro" id="IPR050276">
    <property type="entry name" value="MshD_Acetyltransferase"/>
</dbReference>
<evidence type="ECO:0000313" key="2">
    <source>
        <dbReference type="EMBL" id="SMB97153.1"/>
    </source>
</evidence>
<dbReference type="EMBL" id="FWWU01000010">
    <property type="protein sequence ID" value="SMB97153.1"/>
    <property type="molecule type" value="Genomic_DNA"/>
</dbReference>
<dbReference type="STRING" id="695939.SAMN00790413_06374"/>